<dbReference type="Gene3D" id="2.60.40.1730">
    <property type="entry name" value="tricorn interacting facor f3 domain"/>
    <property type="match status" value="1"/>
</dbReference>
<dbReference type="Gene3D" id="1.25.50.20">
    <property type="match status" value="1"/>
</dbReference>
<comment type="similarity">
    <text evidence="2 14">Belongs to the peptidase M1 family.</text>
</comment>
<dbReference type="AlphaFoldDB" id="A0A9P0MV18"/>
<dbReference type="OrthoDB" id="6628911at2759"/>
<comment type="subcellular location">
    <subcellularLocation>
        <location evidence="1">Cell membrane</location>
        <topology evidence="1">Lipid-anchor</topology>
        <topology evidence="1">GPI-anchor</topology>
    </subcellularLocation>
</comment>
<evidence type="ECO:0000256" key="6">
    <source>
        <dbReference type="ARBA" id="ARBA00022723"/>
    </source>
</evidence>
<feature type="domain" description="ERAP1-like C-terminal" evidence="16">
    <location>
        <begin position="538"/>
        <end position="818"/>
    </location>
</feature>
<evidence type="ECO:0000256" key="3">
    <source>
        <dbReference type="ARBA" id="ARBA00022438"/>
    </source>
</evidence>
<feature type="domain" description="Peptidase M1 membrane alanine aminopeptidase" evidence="15">
    <location>
        <begin position="249"/>
        <end position="436"/>
    </location>
</feature>
<dbReference type="InterPro" id="IPR034016">
    <property type="entry name" value="M1_APN-typ"/>
</dbReference>
<keyword evidence="6 12" id="KW-0479">Metal-binding</keyword>
<comment type="cofactor">
    <cofactor evidence="12 14">
        <name>Zn(2+)</name>
        <dbReference type="ChEBI" id="CHEBI:29105"/>
    </cofactor>
    <text evidence="12 14">Binds 1 zinc ion per subunit.</text>
</comment>
<dbReference type="GO" id="GO:0098552">
    <property type="term" value="C:side of membrane"/>
    <property type="evidence" value="ECO:0007669"/>
    <property type="project" value="UniProtKB-KW"/>
</dbReference>
<evidence type="ECO:0000256" key="4">
    <source>
        <dbReference type="ARBA" id="ARBA00022622"/>
    </source>
</evidence>
<keyword evidence="4" id="KW-0336">GPI-anchor</keyword>
<protein>
    <recommendedName>
        <fullName evidence="14">Aminopeptidase</fullName>
        <ecNumber evidence="14">3.4.11.-</ecNumber>
    </recommendedName>
</protein>
<evidence type="ECO:0000313" key="19">
    <source>
        <dbReference type="Proteomes" id="UP001152798"/>
    </source>
</evidence>
<dbReference type="PRINTS" id="PR00756">
    <property type="entry name" value="ALADIPTASE"/>
</dbReference>
<reference evidence="18" key="1">
    <citation type="submission" date="2022-01" db="EMBL/GenBank/DDBJ databases">
        <authorList>
            <person name="King R."/>
        </authorList>
    </citation>
    <scope>NUCLEOTIDE SEQUENCE</scope>
</reference>
<dbReference type="GO" id="GO:0005886">
    <property type="term" value="C:plasma membrane"/>
    <property type="evidence" value="ECO:0007669"/>
    <property type="project" value="UniProtKB-SubCell"/>
</dbReference>
<evidence type="ECO:0000256" key="12">
    <source>
        <dbReference type="PIRSR" id="PIRSR634016-3"/>
    </source>
</evidence>
<dbReference type="GO" id="GO:0008270">
    <property type="term" value="F:zinc ion binding"/>
    <property type="evidence" value="ECO:0007669"/>
    <property type="project" value="UniProtKB-UniRule"/>
</dbReference>
<evidence type="ECO:0000256" key="10">
    <source>
        <dbReference type="ARBA" id="ARBA00023288"/>
    </source>
</evidence>
<dbReference type="EMBL" id="OV725081">
    <property type="protein sequence ID" value="CAH1403557.1"/>
    <property type="molecule type" value="Genomic_DNA"/>
</dbReference>
<dbReference type="CDD" id="cd09601">
    <property type="entry name" value="M1_APN-Q_like"/>
    <property type="match status" value="1"/>
</dbReference>
<feature type="site" description="Transition state stabilizer" evidence="13">
    <location>
        <position position="407"/>
    </location>
</feature>
<dbReference type="InterPro" id="IPR045357">
    <property type="entry name" value="Aminopeptidase_N-like_N"/>
</dbReference>
<feature type="domain" description="Aminopeptidase N-like N-terminal" evidence="17">
    <location>
        <begin position="24"/>
        <end position="203"/>
    </location>
</feature>
<evidence type="ECO:0000256" key="2">
    <source>
        <dbReference type="ARBA" id="ARBA00010136"/>
    </source>
</evidence>
<evidence type="ECO:0000256" key="8">
    <source>
        <dbReference type="ARBA" id="ARBA00022833"/>
    </source>
</evidence>
<feature type="active site" description="Proton acceptor" evidence="11">
    <location>
        <position position="322"/>
    </location>
</feature>
<proteinExistence type="inferred from homology"/>
<accession>A0A9P0MV18</accession>
<evidence type="ECO:0000256" key="5">
    <source>
        <dbReference type="ARBA" id="ARBA00022670"/>
    </source>
</evidence>
<keyword evidence="9 14" id="KW-0482">Metalloprotease</keyword>
<dbReference type="InterPro" id="IPR001930">
    <property type="entry name" value="Peptidase_M1"/>
</dbReference>
<evidence type="ECO:0000259" key="15">
    <source>
        <dbReference type="Pfam" id="PF01433"/>
    </source>
</evidence>
<dbReference type="InterPro" id="IPR014782">
    <property type="entry name" value="Peptidase_M1_dom"/>
</dbReference>
<evidence type="ECO:0000256" key="9">
    <source>
        <dbReference type="ARBA" id="ARBA00023049"/>
    </source>
</evidence>
<evidence type="ECO:0000256" key="13">
    <source>
        <dbReference type="PIRSR" id="PIRSR634016-4"/>
    </source>
</evidence>
<feature type="binding site" evidence="12">
    <location>
        <position position="325"/>
    </location>
    <ligand>
        <name>Zn(2+)</name>
        <dbReference type="ChEBI" id="CHEBI:29105"/>
        <note>catalytic</note>
    </ligand>
</feature>
<gene>
    <name evidence="18" type="ORF">NEZAVI_LOCUS12150</name>
</gene>
<keyword evidence="8 12" id="KW-0862">Zinc</keyword>
<dbReference type="GO" id="GO:0070006">
    <property type="term" value="F:metalloaminopeptidase activity"/>
    <property type="evidence" value="ECO:0007669"/>
    <property type="project" value="TreeGrafter"/>
</dbReference>
<keyword evidence="10" id="KW-0449">Lipoprotein</keyword>
<keyword evidence="19" id="KW-1185">Reference proteome</keyword>
<dbReference type="EC" id="3.4.11.-" evidence="14"/>
<dbReference type="GO" id="GO:0005615">
    <property type="term" value="C:extracellular space"/>
    <property type="evidence" value="ECO:0007669"/>
    <property type="project" value="TreeGrafter"/>
</dbReference>
<dbReference type="FunFam" id="1.10.390.10:FF:000013">
    <property type="entry name" value="Aminopeptidase N"/>
    <property type="match status" value="1"/>
</dbReference>
<evidence type="ECO:0000256" key="14">
    <source>
        <dbReference type="RuleBase" id="RU364040"/>
    </source>
</evidence>
<keyword evidence="5 14" id="KW-0645">Protease</keyword>
<dbReference type="Pfam" id="PF01433">
    <property type="entry name" value="Peptidase_M1"/>
    <property type="match status" value="1"/>
</dbReference>
<dbReference type="SUPFAM" id="SSF55486">
    <property type="entry name" value="Metalloproteases ('zincins'), catalytic domain"/>
    <property type="match status" value="1"/>
</dbReference>
<dbReference type="InterPro" id="IPR050344">
    <property type="entry name" value="Peptidase_M1_aminopeptidases"/>
</dbReference>
<evidence type="ECO:0000256" key="11">
    <source>
        <dbReference type="PIRSR" id="PIRSR634016-1"/>
    </source>
</evidence>
<dbReference type="Pfam" id="PF17900">
    <property type="entry name" value="Peptidase_M1_N"/>
    <property type="match status" value="1"/>
</dbReference>
<dbReference type="Gene3D" id="1.10.390.10">
    <property type="entry name" value="Neutral Protease Domain 2"/>
    <property type="match status" value="1"/>
</dbReference>
<dbReference type="PANTHER" id="PTHR11533:SF294">
    <property type="entry name" value="THYROTROPIN-RELEASING HORMONE-DEGRADING ECTOENZYME"/>
    <property type="match status" value="1"/>
</dbReference>
<keyword evidence="3 14" id="KW-0031">Aminopeptidase</keyword>
<dbReference type="GO" id="GO:0042277">
    <property type="term" value="F:peptide binding"/>
    <property type="evidence" value="ECO:0007669"/>
    <property type="project" value="TreeGrafter"/>
</dbReference>
<dbReference type="GO" id="GO:0043171">
    <property type="term" value="P:peptide catabolic process"/>
    <property type="evidence" value="ECO:0007669"/>
    <property type="project" value="TreeGrafter"/>
</dbReference>
<dbReference type="Gene3D" id="2.60.40.1910">
    <property type="match status" value="1"/>
</dbReference>
<keyword evidence="4" id="KW-0472">Membrane</keyword>
<evidence type="ECO:0000256" key="7">
    <source>
        <dbReference type="ARBA" id="ARBA00022801"/>
    </source>
</evidence>
<evidence type="ECO:0000259" key="17">
    <source>
        <dbReference type="Pfam" id="PF17900"/>
    </source>
</evidence>
<dbReference type="Proteomes" id="UP001152798">
    <property type="component" value="Chromosome 5"/>
</dbReference>
<evidence type="ECO:0000313" key="18">
    <source>
        <dbReference type="EMBL" id="CAH1403557.1"/>
    </source>
</evidence>
<feature type="binding site" evidence="12">
    <location>
        <position position="344"/>
    </location>
    <ligand>
        <name>Zn(2+)</name>
        <dbReference type="ChEBI" id="CHEBI:29105"/>
        <note>catalytic</note>
    </ligand>
</feature>
<dbReference type="GO" id="GO:0005737">
    <property type="term" value="C:cytoplasm"/>
    <property type="evidence" value="ECO:0007669"/>
    <property type="project" value="TreeGrafter"/>
</dbReference>
<dbReference type="GO" id="GO:0006508">
    <property type="term" value="P:proteolysis"/>
    <property type="evidence" value="ECO:0007669"/>
    <property type="project" value="UniProtKB-KW"/>
</dbReference>
<name>A0A9P0MV18_NEZVI</name>
<feature type="binding site" evidence="12">
    <location>
        <position position="321"/>
    </location>
    <ligand>
        <name>Zn(2+)</name>
        <dbReference type="ChEBI" id="CHEBI:29105"/>
        <note>catalytic</note>
    </ligand>
</feature>
<organism evidence="18 19">
    <name type="scientific">Nezara viridula</name>
    <name type="common">Southern green stink bug</name>
    <name type="synonym">Cimex viridulus</name>
    <dbReference type="NCBI Taxonomy" id="85310"/>
    <lineage>
        <taxon>Eukaryota</taxon>
        <taxon>Metazoa</taxon>
        <taxon>Ecdysozoa</taxon>
        <taxon>Arthropoda</taxon>
        <taxon>Hexapoda</taxon>
        <taxon>Insecta</taxon>
        <taxon>Pterygota</taxon>
        <taxon>Neoptera</taxon>
        <taxon>Paraneoptera</taxon>
        <taxon>Hemiptera</taxon>
        <taxon>Heteroptera</taxon>
        <taxon>Panheteroptera</taxon>
        <taxon>Pentatomomorpha</taxon>
        <taxon>Pentatomoidea</taxon>
        <taxon>Pentatomidae</taxon>
        <taxon>Pentatominae</taxon>
        <taxon>Nezara</taxon>
    </lineage>
</organism>
<dbReference type="InterPro" id="IPR027268">
    <property type="entry name" value="Peptidase_M4/M1_CTD_sf"/>
</dbReference>
<dbReference type="InterPro" id="IPR024571">
    <property type="entry name" value="ERAP1-like_C_dom"/>
</dbReference>
<dbReference type="InterPro" id="IPR042097">
    <property type="entry name" value="Aminopeptidase_N-like_N_sf"/>
</dbReference>
<keyword evidence="4" id="KW-0325">Glycoprotein</keyword>
<evidence type="ECO:0000259" key="16">
    <source>
        <dbReference type="Pfam" id="PF11838"/>
    </source>
</evidence>
<evidence type="ECO:0000256" key="1">
    <source>
        <dbReference type="ARBA" id="ARBA00004609"/>
    </source>
</evidence>
<sequence>MFLLLLLFFSSTNGYDRLRKDIYPTKYHLTLQPSFEGDFTYHGDLSIHLVVNDTDTIILDCEDLNVTSTSLVFDTFFQVPVSYEQTNNQLIITSRTVLRSAYQVELNITFDGRIRKDVAGFYLSTYQFEGKQRFLGSTQFQSSDARKAFPCFDEPSFRANFSLEIIIHPNMSAISNQPAISNHVINGTRRIIFAERSSIPTYLVAWIIYEPESYGYVSKNVTTSCDPNRSLTYSLWSDLTYKNETSLALNAAPEMVSALENFTGVSCEAVKYKMDLAAIPDFRAGAMENWEIITFRESALLYNNLTSSVNDKQLTLMIVAHELVHHWFGDLVTLEWWSYSWLNEGFARYLQYVATDQLYPDMNLMEQFLVDRRQTALEADSPRAHPLTNNNIISEEDIDYMFDEITYDKGASVIHMWRSTIGDEQFRRGLKNYLNNVVRLGGVSEPGYLFSALFSDTTWNNNQLGSTWTLQNGYPIVVATESNSTLTLRQIKVTGWNTTEEGQWLIPITITKNNNSTFSYNLEPDSTLQIPLDPNTTYIINSNQSGFYRVMYHNISRWLPTVTTDLTRSMLINDAMALSKAGLLPYRTSMSLVSHHLNGYGYLPWTSALRAFSMVDDILQTSELGPRWRELVLNLMDNVMRNVALNNSLSETHILKLHKMNLLRYGCKFENIGCLIEAGKLASNLSYGTPEMRDALLCTVARIGNESIWNQIFIRYNTSNSPTEKLSYLKALSCTKDRSIIKKFLEMLLTPVIRKHDITSTAVLIASSPEGAEEVLNFIKNNYQQLLNYVNKPKRIKDVLSAATKYVNDSQLAEIKQMAIVLPQLITESFISNLEKTIAQKKHQIKALSDFLLGTDNQEVTTPEEVTDKEETSENHSCRLNVEIIWVLLLAMLYIRNGIM</sequence>
<dbReference type="SUPFAM" id="SSF63737">
    <property type="entry name" value="Leukotriene A4 hydrolase N-terminal domain"/>
    <property type="match status" value="1"/>
</dbReference>
<keyword evidence="7 14" id="KW-0378">Hydrolase</keyword>
<dbReference type="PANTHER" id="PTHR11533">
    <property type="entry name" value="PROTEASE M1 ZINC METALLOPROTEASE"/>
    <property type="match status" value="1"/>
</dbReference>
<dbReference type="Pfam" id="PF11838">
    <property type="entry name" value="ERAP1_C"/>
    <property type="match status" value="1"/>
</dbReference>